<dbReference type="EMBL" id="MN739689">
    <property type="protein sequence ID" value="QHT21295.1"/>
    <property type="molecule type" value="Genomic_DNA"/>
</dbReference>
<reference evidence="2" key="1">
    <citation type="journal article" date="2020" name="Nature">
        <title>Giant virus diversity and host interactions through global metagenomics.</title>
        <authorList>
            <person name="Schulz F."/>
            <person name="Roux S."/>
            <person name="Paez-Espino D."/>
            <person name="Jungbluth S."/>
            <person name="Walsh D.A."/>
            <person name="Denef V.J."/>
            <person name="McMahon K.D."/>
            <person name="Konstantinidis K.T."/>
            <person name="Eloe-Fadrosh E.A."/>
            <person name="Kyrpides N.C."/>
            <person name="Woyke T."/>
        </authorList>
    </citation>
    <scope>NUCLEOTIDE SEQUENCE</scope>
    <source>
        <strain evidence="2">GVMAG-M-3300023174-92</strain>
    </source>
</reference>
<dbReference type="AlphaFoldDB" id="A0A6C0E1I8"/>
<proteinExistence type="predicted"/>
<protein>
    <submittedName>
        <fullName evidence="2">Uncharacterized protein</fullName>
    </submittedName>
</protein>
<organism evidence="2">
    <name type="scientific">viral metagenome</name>
    <dbReference type="NCBI Taxonomy" id="1070528"/>
    <lineage>
        <taxon>unclassified sequences</taxon>
        <taxon>metagenomes</taxon>
        <taxon>organismal metagenomes</taxon>
    </lineage>
</organism>
<keyword evidence="1" id="KW-1133">Transmembrane helix</keyword>
<name>A0A6C0E1I8_9ZZZZ</name>
<keyword evidence="1" id="KW-0812">Transmembrane</keyword>
<evidence type="ECO:0000313" key="2">
    <source>
        <dbReference type="EMBL" id="QHT21295.1"/>
    </source>
</evidence>
<sequence>MLSSIPLGGHIAIYTPTTVPKTSVLLKPVKHRMGNMNYVAVADPDSTERGMSIREFMTKYDPADSKAPEDDDDAHDKKKERNLFSLGEDGINTFYIGSITVVGLFILYRFINKSP</sequence>
<keyword evidence="1" id="KW-0472">Membrane</keyword>
<evidence type="ECO:0000256" key="1">
    <source>
        <dbReference type="SAM" id="Phobius"/>
    </source>
</evidence>
<feature type="transmembrane region" description="Helical" evidence="1">
    <location>
        <begin position="93"/>
        <end position="111"/>
    </location>
</feature>
<accession>A0A6C0E1I8</accession>